<reference evidence="2 3" key="1">
    <citation type="submission" date="2016-11" db="EMBL/GenBank/DDBJ databases">
        <authorList>
            <person name="Varghese N."/>
            <person name="Submissions S."/>
        </authorList>
    </citation>
    <scope>NUCLEOTIDE SEQUENCE [LARGE SCALE GENOMIC DNA]</scope>
    <source>
        <strain evidence="2 3">DSM 17919</strain>
    </source>
</reference>
<accession>A0A8G2C8J6</accession>
<evidence type="ECO:0000313" key="2">
    <source>
        <dbReference type="EMBL" id="SHI82703.1"/>
    </source>
</evidence>
<sequence>MKKYVQVSDDMCIDKTDEEYPTKVICEACFDVIMSNPEQELIVADATGKPAPDAECEFKLAYNCESL</sequence>
<comment type="caution">
    <text evidence="2">The sequence shown here is derived from an EMBL/GenBank/DDBJ whole genome shotgun (WGS) entry which is preliminary data.</text>
</comment>
<dbReference type="Proteomes" id="UP000184001">
    <property type="component" value="Unassembled WGS sequence"/>
</dbReference>
<evidence type="ECO:0000313" key="1">
    <source>
        <dbReference type="EMBL" id="MEZ6852769.1"/>
    </source>
</evidence>
<dbReference type="AlphaFoldDB" id="A0A8G2C8J6"/>
<gene>
    <name evidence="1" type="ORF">AB2Z07_04360</name>
    <name evidence="2" type="ORF">SAMN05660830_01123</name>
</gene>
<evidence type="ECO:0000313" key="4">
    <source>
        <dbReference type="Proteomes" id="UP001568358"/>
    </source>
</evidence>
<evidence type="ECO:0000313" key="3">
    <source>
        <dbReference type="Proteomes" id="UP000184001"/>
    </source>
</evidence>
<dbReference type="RefSeq" id="WP_020002239.1">
    <property type="nucleotide sequence ID" value="NZ_CP192217.1"/>
</dbReference>
<dbReference type="EMBL" id="JBFSOO010000003">
    <property type="protein sequence ID" value="MEZ6852769.1"/>
    <property type="molecule type" value="Genomic_DNA"/>
</dbReference>
<protein>
    <submittedName>
        <fullName evidence="2">Uncharacterized protein</fullName>
    </submittedName>
</protein>
<proteinExistence type="predicted"/>
<name>A0A8G2C8J6_9BACT</name>
<reference evidence="1 4" key="2">
    <citation type="submission" date="2024-07" db="EMBL/GenBank/DDBJ databases">
        <title>Active virus-host system and metabolic interactions in a Lokiarchaeon culture.</title>
        <authorList>
            <person name="Ponce Toledo R.I."/>
            <person name="Rodrigues Oliveira T."/>
            <person name="Schleper C."/>
        </authorList>
    </citation>
    <scope>NUCLEOTIDE SEQUENCE [LARGE SCALE GENOMIC DNA]</scope>
    <source>
        <strain evidence="1 4">B35</strain>
    </source>
</reference>
<organism evidence="2 3">
    <name type="scientific">Halodesulfovibrio aestuarii</name>
    <dbReference type="NCBI Taxonomy" id="126333"/>
    <lineage>
        <taxon>Bacteria</taxon>
        <taxon>Pseudomonadati</taxon>
        <taxon>Thermodesulfobacteriota</taxon>
        <taxon>Desulfovibrionia</taxon>
        <taxon>Desulfovibrionales</taxon>
        <taxon>Desulfovibrionaceae</taxon>
        <taxon>Halodesulfovibrio</taxon>
    </lineage>
</organism>
<dbReference type="Proteomes" id="UP001568358">
    <property type="component" value="Unassembled WGS sequence"/>
</dbReference>
<dbReference type="EMBL" id="FQZR01000002">
    <property type="protein sequence ID" value="SHI82703.1"/>
    <property type="molecule type" value="Genomic_DNA"/>
</dbReference>
<keyword evidence="4" id="KW-1185">Reference proteome</keyword>